<dbReference type="AlphaFoldDB" id="A0A077ZM52"/>
<evidence type="ECO:0000313" key="1">
    <source>
        <dbReference type="EMBL" id="CDW60814.1"/>
    </source>
</evidence>
<organism evidence="1 2">
    <name type="scientific">Trichuris trichiura</name>
    <name type="common">Whipworm</name>
    <name type="synonym">Trichocephalus trichiurus</name>
    <dbReference type="NCBI Taxonomy" id="36087"/>
    <lineage>
        <taxon>Eukaryota</taxon>
        <taxon>Metazoa</taxon>
        <taxon>Ecdysozoa</taxon>
        <taxon>Nematoda</taxon>
        <taxon>Enoplea</taxon>
        <taxon>Dorylaimia</taxon>
        <taxon>Trichinellida</taxon>
        <taxon>Trichuridae</taxon>
        <taxon>Trichuris</taxon>
    </lineage>
</organism>
<sequence length="78" mass="8812">MDIVNFDNEVGGAGFSDTVKKDIREHIEDCGEPFIKEELEELMQPPKGSDDDDDVIENREAQIGRCRSLPVFSGKRRS</sequence>
<reference evidence="1" key="2">
    <citation type="submission" date="2014-03" db="EMBL/GenBank/DDBJ databases">
        <title>The whipworm genome and dual-species transcriptomics of an intimate host-pathogen interaction.</title>
        <authorList>
            <person name="Foth B.J."/>
            <person name="Tsai I.J."/>
            <person name="Reid A.J."/>
            <person name="Bancroft A.J."/>
            <person name="Nichol S."/>
            <person name="Tracey A."/>
            <person name="Holroyd N."/>
            <person name="Cotton J.A."/>
            <person name="Stanley E.J."/>
            <person name="Zarowiecki M."/>
            <person name="Liu J.Z."/>
            <person name="Huckvale T."/>
            <person name="Cooper P.J."/>
            <person name="Grencis R.K."/>
            <person name="Berriman M."/>
        </authorList>
    </citation>
    <scope>NUCLEOTIDE SEQUENCE [LARGE SCALE GENOMIC DNA]</scope>
</reference>
<evidence type="ECO:0000313" key="2">
    <source>
        <dbReference type="Proteomes" id="UP000030665"/>
    </source>
</evidence>
<protein>
    <submittedName>
        <fullName evidence="1">Uncharacterized protein</fullName>
    </submittedName>
</protein>
<proteinExistence type="predicted"/>
<keyword evidence="2" id="KW-1185">Reference proteome</keyword>
<gene>
    <name evidence="1" type="ORF">TTRE_0000921301</name>
</gene>
<name>A0A077ZM52_TRITR</name>
<dbReference type="EMBL" id="HG807443">
    <property type="protein sequence ID" value="CDW60814.1"/>
    <property type="molecule type" value="Genomic_DNA"/>
</dbReference>
<accession>A0A077ZM52</accession>
<reference evidence="1" key="1">
    <citation type="submission" date="2014-01" db="EMBL/GenBank/DDBJ databases">
        <authorList>
            <person name="Aslett M."/>
        </authorList>
    </citation>
    <scope>NUCLEOTIDE SEQUENCE</scope>
</reference>
<dbReference type="Proteomes" id="UP000030665">
    <property type="component" value="Unassembled WGS sequence"/>
</dbReference>